<comment type="caution">
    <text evidence="9">The sequence shown here is derived from an EMBL/GenBank/DDBJ whole genome shotgun (WGS) entry which is preliminary data.</text>
</comment>
<feature type="transmembrane region" description="Helical" evidence="7">
    <location>
        <begin position="39"/>
        <end position="59"/>
    </location>
</feature>
<dbReference type="EMBL" id="MVIH01000006">
    <property type="protein sequence ID" value="ORB52308.1"/>
    <property type="molecule type" value="Genomic_DNA"/>
</dbReference>
<keyword evidence="1 6" id="KW-0645">Protease</keyword>
<name>A0A1X0ITZ9_MYCRH</name>
<keyword evidence="4 6" id="KW-0862">Zinc</keyword>
<accession>A0A1X0ITZ9</accession>
<evidence type="ECO:0000313" key="9">
    <source>
        <dbReference type="EMBL" id="ORB52308.1"/>
    </source>
</evidence>
<sequence>MSIAACLLVYSVVVVMFGPSVLGVLTHSGHAPKCGVAAWLIAIGSVLLTWLSIVVLVILDVIAHWHQRGSFVVSCVRFLCDLAAGKQGVAPRVMLLAAAGAVIVGVAVIGIRFMRTISRLRVHAHGHAHAVRLVGRPTTERGVYVVEADERTAYCVEGKPPAIVVTSAAVAALNEGELKAVLTHERAHLDGHHLHIVTMLRGLAAAVPRLALITRGVTEVSRLLEMCADDVAARRHGHTPLLTGLMALAGGAPAAALGAADVAVLNRAERLALPPAHSARVRAQAALASASTIIAVAPVGTLVLGASGFLMCGG</sequence>
<comment type="similarity">
    <text evidence="6">Belongs to the peptidase M48 family.</text>
</comment>
<keyword evidence="7" id="KW-0812">Transmembrane</keyword>
<dbReference type="AlphaFoldDB" id="A0A1X0ITZ9"/>
<keyword evidence="5 6" id="KW-0482">Metalloprotease</keyword>
<evidence type="ECO:0000256" key="5">
    <source>
        <dbReference type="ARBA" id="ARBA00023049"/>
    </source>
</evidence>
<dbReference type="PANTHER" id="PTHR34978:SF3">
    <property type="entry name" value="SLR0241 PROTEIN"/>
    <property type="match status" value="1"/>
</dbReference>
<gene>
    <name evidence="9" type="ORF">BST42_15200</name>
</gene>
<reference evidence="9 10" key="1">
    <citation type="submission" date="2016-12" db="EMBL/GenBank/DDBJ databases">
        <title>The new phylogeny of genus Mycobacterium.</title>
        <authorList>
            <person name="Tortoli E."/>
            <person name="Trovato A."/>
            <person name="Cirillo D.M."/>
        </authorList>
    </citation>
    <scope>NUCLEOTIDE SEQUENCE [LARGE SCALE GENOMIC DNA]</scope>
    <source>
        <strain evidence="9 10">DSM 44223</strain>
    </source>
</reference>
<keyword evidence="7" id="KW-0472">Membrane</keyword>
<dbReference type="RefSeq" id="WP_083120100.1">
    <property type="nucleotide sequence ID" value="NZ_JACKUO010000026.1"/>
</dbReference>
<dbReference type="Proteomes" id="UP000192534">
    <property type="component" value="Unassembled WGS sequence"/>
</dbReference>
<feature type="transmembrane region" description="Helical" evidence="7">
    <location>
        <begin position="241"/>
        <end position="265"/>
    </location>
</feature>
<keyword evidence="3 6" id="KW-0378">Hydrolase</keyword>
<evidence type="ECO:0000256" key="4">
    <source>
        <dbReference type="ARBA" id="ARBA00022833"/>
    </source>
</evidence>
<dbReference type="InterPro" id="IPR052173">
    <property type="entry name" value="Beta-lactam_resp_regulator"/>
</dbReference>
<feature type="domain" description="Peptidase M48" evidence="8">
    <location>
        <begin position="121"/>
        <end position="222"/>
    </location>
</feature>
<organism evidence="9 10">
    <name type="scientific">Mycolicibacterium rhodesiae</name>
    <name type="common">Mycobacterium rhodesiae</name>
    <dbReference type="NCBI Taxonomy" id="36814"/>
    <lineage>
        <taxon>Bacteria</taxon>
        <taxon>Bacillati</taxon>
        <taxon>Actinomycetota</taxon>
        <taxon>Actinomycetes</taxon>
        <taxon>Mycobacteriales</taxon>
        <taxon>Mycobacteriaceae</taxon>
        <taxon>Mycolicibacterium</taxon>
    </lineage>
</organism>
<dbReference type="Pfam" id="PF01435">
    <property type="entry name" value="Peptidase_M48"/>
    <property type="match status" value="1"/>
</dbReference>
<feature type="transmembrane region" description="Helical" evidence="7">
    <location>
        <begin position="285"/>
        <end position="312"/>
    </location>
</feature>
<dbReference type="GO" id="GO:0004222">
    <property type="term" value="F:metalloendopeptidase activity"/>
    <property type="evidence" value="ECO:0007669"/>
    <property type="project" value="InterPro"/>
</dbReference>
<dbReference type="OrthoDB" id="9785340at2"/>
<proteinExistence type="inferred from homology"/>
<evidence type="ECO:0000313" key="10">
    <source>
        <dbReference type="Proteomes" id="UP000192534"/>
    </source>
</evidence>
<evidence type="ECO:0000256" key="7">
    <source>
        <dbReference type="SAM" id="Phobius"/>
    </source>
</evidence>
<dbReference type="InterPro" id="IPR001915">
    <property type="entry name" value="Peptidase_M48"/>
</dbReference>
<dbReference type="CDD" id="cd07326">
    <property type="entry name" value="M56_BlaR1_MecR1_like"/>
    <property type="match status" value="1"/>
</dbReference>
<dbReference type="Gene3D" id="3.30.2010.10">
    <property type="entry name" value="Metalloproteases ('zincins'), catalytic domain"/>
    <property type="match status" value="1"/>
</dbReference>
<dbReference type="PANTHER" id="PTHR34978">
    <property type="entry name" value="POSSIBLE SENSOR-TRANSDUCER PROTEIN BLAR"/>
    <property type="match status" value="1"/>
</dbReference>
<feature type="transmembrane region" description="Helical" evidence="7">
    <location>
        <begin position="95"/>
        <end position="114"/>
    </location>
</feature>
<evidence type="ECO:0000256" key="1">
    <source>
        <dbReference type="ARBA" id="ARBA00022670"/>
    </source>
</evidence>
<keyword evidence="2" id="KW-0479">Metal-binding</keyword>
<protein>
    <submittedName>
        <fullName evidence="9">Peptidase M48</fullName>
    </submittedName>
</protein>
<dbReference type="GO" id="GO:0006508">
    <property type="term" value="P:proteolysis"/>
    <property type="evidence" value="ECO:0007669"/>
    <property type="project" value="UniProtKB-KW"/>
</dbReference>
<keyword evidence="7" id="KW-1133">Transmembrane helix</keyword>
<dbReference type="GO" id="GO:0046872">
    <property type="term" value="F:metal ion binding"/>
    <property type="evidence" value="ECO:0007669"/>
    <property type="project" value="UniProtKB-KW"/>
</dbReference>
<keyword evidence="10" id="KW-1185">Reference proteome</keyword>
<evidence type="ECO:0000256" key="6">
    <source>
        <dbReference type="RuleBase" id="RU003983"/>
    </source>
</evidence>
<comment type="cofactor">
    <cofactor evidence="6">
        <name>Zn(2+)</name>
        <dbReference type="ChEBI" id="CHEBI:29105"/>
    </cofactor>
    <text evidence="6">Binds 1 zinc ion per subunit.</text>
</comment>
<evidence type="ECO:0000256" key="2">
    <source>
        <dbReference type="ARBA" id="ARBA00022723"/>
    </source>
</evidence>
<evidence type="ECO:0000256" key="3">
    <source>
        <dbReference type="ARBA" id="ARBA00022801"/>
    </source>
</evidence>
<evidence type="ECO:0000259" key="8">
    <source>
        <dbReference type="Pfam" id="PF01435"/>
    </source>
</evidence>